<keyword evidence="2" id="KW-0963">Cytoplasm</keyword>
<keyword evidence="11" id="KW-1185">Reference proteome</keyword>
<keyword evidence="4" id="KW-0966">Cell projection</keyword>
<evidence type="ECO:0000256" key="8">
    <source>
        <dbReference type="SAM" id="MobiDB-lite"/>
    </source>
</evidence>
<organism evidence="10 11">
    <name type="scientific">Trypanosoma conorhini</name>
    <dbReference type="NCBI Taxonomy" id="83891"/>
    <lineage>
        <taxon>Eukaryota</taxon>
        <taxon>Discoba</taxon>
        <taxon>Euglenozoa</taxon>
        <taxon>Kinetoplastea</taxon>
        <taxon>Metakinetoplastina</taxon>
        <taxon>Trypanosomatida</taxon>
        <taxon>Trypanosomatidae</taxon>
        <taxon>Trypanosoma</taxon>
    </lineage>
</organism>
<comment type="similarity">
    <text evidence="5">Belongs to the CFAP91 family.</text>
</comment>
<feature type="region of interest" description="Disordered" evidence="8">
    <location>
        <begin position="74"/>
        <end position="123"/>
    </location>
</feature>
<proteinExistence type="inferred from homology"/>
<evidence type="ECO:0000256" key="3">
    <source>
        <dbReference type="ARBA" id="ARBA00023212"/>
    </source>
</evidence>
<evidence type="ECO:0000256" key="4">
    <source>
        <dbReference type="ARBA" id="ARBA00023273"/>
    </source>
</evidence>
<keyword evidence="3" id="KW-0206">Cytoskeleton</keyword>
<dbReference type="InterPro" id="IPR032840">
    <property type="entry name" value="CFAP91_dom"/>
</dbReference>
<dbReference type="OrthoDB" id="567787at2759"/>
<dbReference type="Pfam" id="PF14738">
    <property type="entry name" value="CFAP91"/>
    <property type="match status" value="1"/>
</dbReference>
<dbReference type="GeneID" id="40315963"/>
<evidence type="ECO:0000259" key="9">
    <source>
        <dbReference type="Pfam" id="PF14738"/>
    </source>
</evidence>
<name>A0A3R7N4K5_9TRYP</name>
<sequence>MYYRQQQRHPPSVMGAHGFTTEVAGRDRVRYFRRPTEARSIPSAYADIDSVRFATSAPATPTPTVGQFEAASFPGRTASASGQKKARPHHLPAIKKRVTRAGEGAPKASTTPKNETETSREAGMQTVYRENEAQTEPYTPEYYIPEGGDPNPEVLGIRELKWNDGLPAGVEEVELIKRLRRRRALEASLPPATDAKSAEVRHRALYELEAQERKECEEHMAKIRQRRLDGIHEALMERERAREEANRLRLEAVKERKLADLKRVIERSEVKRIARGQNLLEAEASKTAPSVACGMYAVNPVESYKPKKDLIETYSKYGALATTTQVSHSRSAPPAPMETSEHFRHYDVRPTMLTLEEGVRELEEVKVPRIQRLPPNAFVTPENYAINSLPTLYQRREATRVVDALEYVNAKIHKGDSRAEKMRVIELYRATPRLQRPDTPELELEDDAEESLEEACILLQRLLRGRAVQNDFFDGKERCRGLIEELQAASNAKYAERTPEEKEEEERVKRLEAIADSFGDAAQGDTIVETLDYLFHELERQRDLSALEELRREAETVRAEREAKEAELRAQERILHDKEAVQYAAYIRAIDDVVECYSHQLYTTAGEECAMEEAIDAEYNRLEKLSATSVEFPDADATENLVCDMLDSFVLPAVVDMVCLGPEELKRKAPAAVAVEAANDTVPPKETGGKSE</sequence>
<feature type="compositionally biased region" description="Basic residues" evidence="8">
    <location>
        <begin position="84"/>
        <end position="99"/>
    </location>
</feature>
<evidence type="ECO:0000256" key="5">
    <source>
        <dbReference type="ARBA" id="ARBA00029468"/>
    </source>
</evidence>
<evidence type="ECO:0000313" key="10">
    <source>
        <dbReference type="EMBL" id="RNF25329.1"/>
    </source>
</evidence>
<dbReference type="RefSeq" id="XP_029230690.1">
    <property type="nucleotide sequence ID" value="XM_029369280.1"/>
</dbReference>
<dbReference type="EMBL" id="MKKU01000088">
    <property type="protein sequence ID" value="RNF25329.1"/>
    <property type="molecule type" value="Genomic_DNA"/>
</dbReference>
<dbReference type="PANTHER" id="PTHR22455:SF10">
    <property type="entry name" value="CILIA- AND FLAGELLA-ASSOCIATED PROTEIN 91"/>
    <property type="match status" value="1"/>
</dbReference>
<protein>
    <recommendedName>
        <fullName evidence="6">Cilia- and flagella-associated protein 91</fullName>
    </recommendedName>
</protein>
<reference evidence="10 11" key="1">
    <citation type="journal article" date="2018" name="BMC Genomics">
        <title>Genomic comparison of Trypanosoma conorhini and Trypanosoma rangeli to Trypanosoma cruzi strains of high and low virulence.</title>
        <authorList>
            <person name="Bradwell K.R."/>
            <person name="Koparde V.N."/>
            <person name="Matveyev A.V."/>
            <person name="Serrano M.G."/>
            <person name="Alves J.M."/>
            <person name="Parikh H."/>
            <person name="Huang B."/>
            <person name="Lee V."/>
            <person name="Espinosa-Alvarez O."/>
            <person name="Ortiz P.A."/>
            <person name="Costa-Martins A.G."/>
            <person name="Teixeira M.M."/>
            <person name="Buck G.A."/>
        </authorList>
    </citation>
    <scope>NUCLEOTIDE SEQUENCE [LARGE SCALE GENOMIC DNA]</scope>
    <source>
        <strain evidence="10 11">025E</strain>
    </source>
</reference>
<evidence type="ECO:0000256" key="6">
    <source>
        <dbReference type="ARBA" id="ARBA00029555"/>
    </source>
</evidence>
<evidence type="ECO:0000256" key="2">
    <source>
        <dbReference type="ARBA" id="ARBA00022490"/>
    </source>
</evidence>
<comment type="subcellular location">
    <subcellularLocation>
        <location evidence="1">Cytoplasm</location>
        <location evidence="1">Cytoskeleton</location>
        <location evidence="1">Cilium axoneme</location>
    </subcellularLocation>
</comment>
<accession>A0A3R7N4K5</accession>
<comment type="caution">
    <text evidence="10">The sequence shown here is derived from an EMBL/GenBank/DDBJ whole genome shotgun (WGS) entry which is preliminary data.</text>
</comment>
<dbReference type="Proteomes" id="UP000284403">
    <property type="component" value="Unassembled WGS sequence"/>
</dbReference>
<dbReference type="AlphaFoldDB" id="A0A3R7N4K5"/>
<dbReference type="GO" id="GO:0005930">
    <property type="term" value="C:axoneme"/>
    <property type="evidence" value="ECO:0007669"/>
    <property type="project" value="UniProtKB-SubCell"/>
</dbReference>
<keyword evidence="7" id="KW-0175">Coiled coil</keyword>
<dbReference type="InterPro" id="IPR026720">
    <property type="entry name" value="CFAP91"/>
</dbReference>
<evidence type="ECO:0000256" key="7">
    <source>
        <dbReference type="SAM" id="Coils"/>
    </source>
</evidence>
<evidence type="ECO:0000256" key="1">
    <source>
        <dbReference type="ARBA" id="ARBA00004430"/>
    </source>
</evidence>
<evidence type="ECO:0000313" key="11">
    <source>
        <dbReference type="Proteomes" id="UP000284403"/>
    </source>
</evidence>
<feature type="coiled-coil region" evidence="7">
    <location>
        <begin position="231"/>
        <end position="258"/>
    </location>
</feature>
<dbReference type="PANTHER" id="PTHR22455">
    <property type="entry name" value="CILIA- AND FLAGELLA-ASSOCIATED PROTEIN 91"/>
    <property type="match status" value="1"/>
</dbReference>
<gene>
    <name evidence="10" type="ORF">Tco025E_02352</name>
</gene>
<feature type="domain" description="CFAP91" evidence="9">
    <location>
        <begin position="124"/>
        <end position="275"/>
    </location>
</feature>
<feature type="coiled-coil region" evidence="7">
    <location>
        <begin position="540"/>
        <end position="574"/>
    </location>
</feature>